<dbReference type="CDD" id="cd22919">
    <property type="entry name" value="HFD_CENP-S"/>
    <property type="match status" value="1"/>
</dbReference>
<dbReference type="InterPro" id="IPR029003">
    <property type="entry name" value="CENP-S/Mhf1"/>
</dbReference>
<dbReference type="Proteomes" id="UP000053259">
    <property type="component" value="Unassembled WGS sequence"/>
</dbReference>
<comment type="similarity">
    <text evidence="1">Belongs to the TAF9 family. CENP-S/MHF1 subfamily.</text>
</comment>
<keyword evidence="3" id="KW-0238">DNA-binding</keyword>
<gene>
    <name evidence="5" type="ORF">PV09_02838</name>
</gene>
<keyword evidence="6" id="KW-1185">Reference proteome</keyword>
<name>A0A0D2B578_9PEZI</name>
<dbReference type="PANTHER" id="PTHR22980:SF0">
    <property type="entry name" value="CENTROMERE PROTEIN S"/>
    <property type="match status" value="1"/>
</dbReference>
<dbReference type="InParanoid" id="A0A0D2B578"/>
<dbReference type="GO" id="GO:0003682">
    <property type="term" value="F:chromatin binding"/>
    <property type="evidence" value="ECO:0007669"/>
    <property type="project" value="TreeGrafter"/>
</dbReference>
<evidence type="ECO:0000256" key="4">
    <source>
        <dbReference type="ARBA" id="ARBA00023204"/>
    </source>
</evidence>
<dbReference type="Pfam" id="PF15630">
    <property type="entry name" value="CENP-S"/>
    <property type="match status" value="1"/>
</dbReference>
<reference evidence="5 6" key="1">
    <citation type="submission" date="2015-01" db="EMBL/GenBank/DDBJ databases">
        <title>The Genome Sequence of Ochroconis gallopava CBS43764.</title>
        <authorList>
            <consortium name="The Broad Institute Genomics Platform"/>
            <person name="Cuomo C."/>
            <person name="de Hoog S."/>
            <person name="Gorbushina A."/>
            <person name="Stielow B."/>
            <person name="Teixiera M."/>
            <person name="Abouelleil A."/>
            <person name="Chapman S.B."/>
            <person name="Priest M."/>
            <person name="Young S.K."/>
            <person name="Wortman J."/>
            <person name="Nusbaum C."/>
            <person name="Birren B."/>
        </authorList>
    </citation>
    <scope>NUCLEOTIDE SEQUENCE [LARGE SCALE GENOMIC DNA]</scope>
    <source>
        <strain evidence="5 6">CBS 43764</strain>
    </source>
</reference>
<evidence type="ECO:0000256" key="1">
    <source>
        <dbReference type="ARBA" id="ARBA00006612"/>
    </source>
</evidence>
<sequence>MSATDPETEERLKSALWYHIGQLTDSTLLDSGSENNATPQFIGALTELVWAQIANTAKDLESFAKHAGRTQINTDDVMLLSRRNEGLETLLQDYVKELRRENRESATKGPLKGKGVRK</sequence>
<evidence type="ECO:0000256" key="3">
    <source>
        <dbReference type="ARBA" id="ARBA00023125"/>
    </source>
</evidence>
<dbReference type="EMBL" id="KN847535">
    <property type="protein sequence ID" value="KIW06384.1"/>
    <property type="molecule type" value="Genomic_DNA"/>
</dbReference>
<evidence type="ECO:0008006" key="7">
    <source>
        <dbReference type="Google" id="ProtNLM"/>
    </source>
</evidence>
<evidence type="ECO:0000256" key="2">
    <source>
        <dbReference type="ARBA" id="ARBA00022763"/>
    </source>
</evidence>
<dbReference type="GO" id="GO:0031297">
    <property type="term" value="P:replication fork processing"/>
    <property type="evidence" value="ECO:0007669"/>
    <property type="project" value="TreeGrafter"/>
</dbReference>
<dbReference type="PANTHER" id="PTHR22980">
    <property type="entry name" value="CORTISTATIN"/>
    <property type="match status" value="1"/>
</dbReference>
<dbReference type="FunCoup" id="A0A0D2B578">
    <property type="interactions" value="35"/>
</dbReference>
<dbReference type="Gene3D" id="1.10.20.10">
    <property type="entry name" value="Histone, subunit A"/>
    <property type="match status" value="1"/>
</dbReference>
<dbReference type="RefSeq" id="XP_016216253.1">
    <property type="nucleotide sequence ID" value="XM_016355947.1"/>
</dbReference>
<proteinExistence type="inferred from homology"/>
<dbReference type="OrthoDB" id="1872155at2759"/>
<dbReference type="GO" id="GO:0000712">
    <property type="term" value="P:resolution of meiotic recombination intermediates"/>
    <property type="evidence" value="ECO:0007669"/>
    <property type="project" value="TreeGrafter"/>
</dbReference>
<dbReference type="InterPro" id="IPR009072">
    <property type="entry name" value="Histone-fold"/>
</dbReference>
<dbReference type="SUPFAM" id="SSF47113">
    <property type="entry name" value="Histone-fold"/>
    <property type="match status" value="1"/>
</dbReference>
<protein>
    <recommendedName>
        <fullName evidence="7">Centromere protein S</fullName>
    </recommendedName>
</protein>
<keyword evidence="2" id="KW-0227">DNA damage</keyword>
<dbReference type="GeneID" id="27310811"/>
<keyword evidence="4" id="KW-0234">DNA repair</keyword>
<dbReference type="STRING" id="253628.A0A0D2B578"/>
<organism evidence="5 6">
    <name type="scientific">Verruconis gallopava</name>
    <dbReference type="NCBI Taxonomy" id="253628"/>
    <lineage>
        <taxon>Eukaryota</taxon>
        <taxon>Fungi</taxon>
        <taxon>Dikarya</taxon>
        <taxon>Ascomycota</taxon>
        <taxon>Pezizomycotina</taxon>
        <taxon>Dothideomycetes</taxon>
        <taxon>Pleosporomycetidae</taxon>
        <taxon>Venturiales</taxon>
        <taxon>Sympoventuriaceae</taxon>
        <taxon>Verruconis</taxon>
    </lineage>
</organism>
<accession>A0A0D2B578</accession>
<dbReference type="AlphaFoldDB" id="A0A0D2B578"/>
<dbReference type="VEuPathDB" id="FungiDB:PV09_02838"/>
<dbReference type="GO" id="GO:0046982">
    <property type="term" value="F:protein heterodimerization activity"/>
    <property type="evidence" value="ECO:0007669"/>
    <property type="project" value="InterPro"/>
</dbReference>
<dbReference type="GO" id="GO:0003677">
    <property type="term" value="F:DNA binding"/>
    <property type="evidence" value="ECO:0007669"/>
    <property type="project" value="UniProtKB-KW"/>
</dbReference>
<dbReference type="GO" id="GO:0071821">
    <property type="term" value="C:FANCM-MHF complex"/>
    <property type="evidence" value="ECO:0007669"/>
    <property type="project" value="InterPro"/>
</dbReference>
<dbReference type="GO" id="GO:0006281">
    <property type="term" value="P:DNA repair"/>
    <property type="evidence" value="ECO:0007669"/>
    <property type="project" value="UniProtKB-KW"/>
</dbReference>
<evidence type="ECO:0000313" key="6">
    <source>
        <dbReference type="Proteomes" id="UP000053259"/>
    </source>
</evidence>
<evidence type="ECO:0000313" key="5">
    <source>
        <dbReference type="EMBL" id="KIW06384.1"/>
    </source>
</evidence>